<dbReference type="Gene3D" id="3.10.200.10">
    <property type="entry name" value="Alpha carbonic anhydrase"/>
    <property type="match status" value="1"/>
</dbReference>
<reference evidence="2 3" key="1">
    <citation type="journal article" date="2019" name="Sci. Rep.">
        <title>Nanopore sequencing improves the draft genome of the human pathogenic amoeba Naegleria fowleri.</title>
        <authorList>
            <person name="Liechti N."/>
            <person name="Schurch N."/>
            <person name="Bruggmann R."/>
            <person name="Wittwer M."/>
        </authorList>
    </citation>
    <scope>NUCLEOTIDE SEQUENCE [LARGE SCALE GENOMIC DNA]</scope>
    <source>
        <strain evidence="2 3">ATCC 30894</strain>
    </source>
</reference>
<dbReference type="VEuPathDB" id="AmoebaDB:FDP41_009806"/>
<evidence type="ECO:0000313" key="3">
    <source>
        <dbReference type="Proteomes" id="UP000444721"/>
    </source>
</evidence>
<dbReference type="Proteomes" id="UP000444721">
    <property type="component" value="Unassembled WGS sequence"/>
</dbReference>
<dbReference type="GeneID" id="68117021"/>
<dbReference type="SMART" id="SM01057">
    <property type="entry name" value="Carb_anhydrase"/>
    <property type="match status" value="1"/>
</dbReference>
<comment type="caution">
    <text evidence="2">The sequence shown here is derived from an EMBL/GenBank/DDBJ whole genome shotgun (WGS) entry which is preliminary data.</text>
</comment>
<dbReference type="InterPro" id="IPR023561">
    <property type="entry name" value="Carbonic_anhydrase_a-class"/>
</dbReference>
<proteinExistence type="predicted"/>
<dbReference type="InterPro" id="IPR001148">
    <property type="entry name" value="CA_dom"/>
</dbReference>
<dbReference type="VEuPathDB" id="AmoebaDB:NfTy_088230"/>
<dbReference type="GO" id="GO:0004089">
    <property type="term" value="F:carbonate dehydratase activity"/>
    <property type="evidence" value="ECO:0007669"/>
    <property type="project" value="InterPro"/>
</dbReference>
<dbReference type="Pfam" id="PF00194">
    <property type="entry name" value="Carb_anhydrase"/>
    <property type="match status" value="1"/>
</dbReference>
<gene>
    <name evidence="2" type="ORF">FDP41_009806</name>
</gene>
<dbReference type="PANTHER" id="PTHR18952">
    <property type="entry name" value="CARBONIC ANHYDRASE"/>
    <property type="match status" value="1"/>
</dbReference>
<dbReference type="OrthoDB" id="429145at2759"/>
<dbReference type="SUPFAM" id="SSF51069">
    <property type="entry name" value="Carbonic anhydrase"/>
    <property type="match status" value="1"/>
</dbReference>
<name>A0A6A5BDF6_NAEFO</name>
<evidence type="ECO:0000313" key="2">
    <source>
        <dbReference type="EMBL" id="KAF0972110.1"/>
    </source>
</evidence>
<dbReference type="RefSeq" id="XP_044556825.1">
    <property type="nucleotide sequence ID" value="XM_044713804.1"/>
</dbReference>
<dbReference type="PROSITE" id="PS51144">
    <property type="entry name" value="ALPHA_CA_2"/>
    <property type="match status" value="1"/>
</dbReference>
<accession>A0A6A5BDF6</accession>
<dbReference type="AlphaFoldDB" id="A0A6A5BDF6"/>
<dbReference type="InterPro" id="IPR041891">
    <property type="entry name" value="Alpha_CA_prokaryot-like"/>
</dbReference>
<dbReference type="GO" id="GO:0006730">
    <property type="term" value="P:one-carbon metabolic process"/>
    <property type="evidence" value="ECO:0007669"/>
    <property type="project" value="TreeGrafter"/>
</dbReference>
<protein>
    <recommendedName>
        <fullName evidence="1">Alpha-carbonic anhydrase domain-containing protein</fullName>
    </recommendedName>
</protein>
<dbReference type="PANTHER" id="PTHR18952:SF208">
    <property type="entry name" value="CARBONIC ANHYDRASE XA-RELATED"/>
    <property type="match status" value="1"/>
</dbReference>
<dbReference type="VEuPathDB" id="AmoebaDB:NF0097940"/>
<evidence type="ECO:0000259" key="1">
    <source>
        <dbReference type="PROSITE" id="PS51144"/>
    </source>
</evidence>
<dbReference type="CDD" id="cd03124">
    <property type="entry name" value="alpha_CA_prokaryotic_like"/>
    <property type="match status" value="1"/>
</dbReference>
<keyword evidence="3" id="KW-1185">Reference proteome</keyword>
<organism evidence="2 3">
    <name type="scientific">Naegleria fowleri</name>
    <name type="common">Brain eating amoeba</name>
    <dbReference type="NCBI Taxonomy" id="5763"/>
    <lineage>
        <taxon>Eukaryota</taxon>
        <taxon>Discoba</taxon>
        <taxon>Heterolobosea</taxon>
        <taxon>Tetramitia</taxon>
        <taxon>Eutetramitia</taxon>
        <taxon>Vahlkampfiidae</taxon>
        <taxon>Naegleria</taxon>
    </lineage>
</organism>
<dbReference type="EMBL" id="VFQX01000072">
    <property type="protein sequence ID" value="KAF0972110.1"/>
    <property type="molecule type" value="Genomic_DNA"/>
</dbReference>
<sequence>MISFDQYLLESIFNYSSSSSIQVLYDFTNETKRSLKIHGLLVFDGPTGYKSIRVPYELKQFHFHTPSEHVFNWFSYDLEMHLVFQRGDLSQKLDEAKKFKSEQWSDLEAHIPRIAVLEWFFKLTSGMLFDLIPLRQDIDPLFSYFVYNGSLTTPNCNENVMWNVVNPNIFLGASQYISLNQIAVLRQIMNQAQHDVTSKTKGRGGNIRVYQYVRSVGNGYLGNNRPLQPLNGRKIINITKLATSVPS</sequence>
<dbReference type="InterPro" id="IPR036398">
    <property type="entry name" value="CA_dom_sf"/>
</dbReference>
<feature type="domain" description="Alpha-carbonic anhydrase" evidence="1">
    <location>
        <begin position="1"/>
        <end position="239"/>
    </location>
</feature>
<dbReference type="GO" id="GO:0008270">
    <property type="term" value="F:zinc ion binding"/>
    <property type="evidence" value="ECO:0007669"/>
    <property type="project" value="InterPro"/>
</dbReference>